<protein>
    <submittedName>
        <fullName evidence="1">Uncharacterized protein</fullName>
    </submittedName>
</protein>
<dbReference type="GO" id="GO:0009534">
    <property type="term" value="C:chloroplast thylakoid"/>
    <property type="evidence" value="ECO:0000318"/>
    <property type="project" value="GO_Central"/>
</dbReference>
<dbReference type="KEGG" id="atr:18444218"/>
<dbReference type="HOGENOM" id="CLU_134719_0_0_1"/>
<dbReference type="PANTHER" id="PTHR36734">
    <property type="entry name" value="YCF37-LIKE PROTEIN"/>
    <property type="match status" value="1"/>
</dbReference>
<organism evidence="1 2">
    <name type="scientific">Amborella trichopoda</name>
    <dbReference type="NCBI Taxonomy" id="13333"/>
    <lineage>
        <taxon>Eukaryota</taxon>
        <taxon>Viridiplantae</taxon>
        <taxon>Streptophyta</taxon>
        <taxon>Embryophyta</taxon>
        <taxon>Tracheophyta</taxon>
        <taxon>Spermatophyta</taxon>
        <taxon>Magnoliopsida</taxon>
        <taxon>Amborellales</taxon>
        <taxon>Amborellaceae</taxon>
        <taxon>Amborella</taxon>
    </lineage>
</organism>
<dbReference type="EMBL" id="KI392495">
    <property type="protein sequence ID" value="ERN15923.1"/>
    <property type="molecule type" value="Genomic_DNA"/>
</dbReference>
<dbReference type="Proteomes" id="UP000017836">
    <property type="component" value="Unassembled WGS sequence"/>
</dbReference>
<proteinExistence type="predicted"/>
<evidence type="ECO:0000313" key="1">
    <source>
        <dbReference type="EMBL" id="ERN15923.1"/>
    </source>
</evidence>
<sequence>MASSLSLTLLPITHNVRAQSTRANASITRRQALWVATTLTTAKFGEAAGLAEDIPLFGIRRLKKVEEEAEELVKEGEKLVEEGLEVVKEDVEKGFGGGSGAINVAADLGQALGVAGAEVVGLVVASSVVNGILGPEAQKP</sequence>
<evidence type="ECO:0000313" key="2">
    <source>
        <dbReference type="Proteomes" id="UP000017836"/>
    </source>
</evidence>
<dbReference type="eggNOG" id="ENOG502S113">
    <property type="taxonomic scope" value="Eukaryota"/>
</dbReference>
<dbReference type="Gramene" id="ERN15923">
    <property type="protein sequence ID" value="ERN15923"/>
    <property type="gene ID" value="AMTR_s00039p00227400"/>
</dbReference>
<accession>U5D6D7</accession>
<reference evidence="2" key="1">
    <citation type="journal article" date="2013" name="Science">
        <title>The Amborella genome and the evolution of flowering plants.</title>
        <authorList>
            <consortium name="Amborella Genome Project"/>
        </authorList>
    </citation>
    <scope>NUCLEOTIDE SEQUENCE [LARGE SCALE GENOMIC DNA]</scope>
</reference>
<keyword evidence="2" id="KW-1185">Reference proteome</keyword>
<dbReference type="PANTHER" id="PTHR36734:SF1">
    <property type="entry name" value="OS02G0815300 PROTEIN"/>
    <property type="match status" value="1"/>
</dbReference>
<gene>
    <name evidence="1" type="ORF">AMTR_s00039p00227400</name>
</gene>
<dbReference type="STRING" id="13333.U5D6D7"/>
<dbReference type="AlphaFoldDB" id="U5D6D7"/>
<name>U5D6D7_AMBTC</name>